<name>A0A084FXL4_PSEDA</name>
<feature type="compositionally biased region" description="Polar residues" evidence="1">
    <location>
        <begin position="60"/>
        <end position="85"/>
    </location>
</feature>
<gene>
    <name evidence="2" type="ORF">SAPIO_CDS9305</name>
</gene>
<reference evidence="2 3" key="1">
    <citation type="journal article" date="2014" name="Genome Announc.">
        <title>Draft genome sequence of the pathogenic fungus Scedosporium apiospermum.</title>
        <authorList>
            <person name="Vandeputte P."/>
            <person name="Ghamrawi S."/>
            <person name="Rechenmann M."/>
            <person name="Iltis A."/>
            <person name="Giraud S."/>
            <person name="Fleury M."/>
            <person name="Thornton C."/>
            <person name="Delhaes L."/>
            <person name="Meyer W."/>
            <person name="Papon N."/>
            <person name="Bouchara J.P."/>
        </authorList>
    </citation>
    <scope>NUCLEOTIDE SEQUENCE [LARGE SCALE GENOMIC DNA]</scope>
    <source>
        <strain evidence="2 3">IHEM 14462</strain>
    </source>
</reference>
<evidence type="ECO:0000256" key="1">
    <source>
        <dbReference type="SAM" id="MobiDB-lite"/>
    </source>
</evidence>
<dbReference type="Proteomes" id="UP000028545">
    <property type="component" value="Unassembled WGS sequence"/>
</dbReference>
<accession>A0A084FXL4</accession>
<dbReference type="GeneID" id="27728377"/>
<evidence type="ECO:0000313" key="3">
    <source>
        <dbReference type="Proteomes" id="UP000028545"/>
    </source>
</evidence>
<dbReference type="RefSeq" id="XP_016639625.1">
    <property type="nucleotide sequence ID" value="XM_016790738.1"/>
</dbReference>
<dbReference type="AlphaFoldDB" id="A0A084FXL4"/>
<keyword evidence="3" id="KW-1185">Reference proteome</keyword>
<dbReference type="VEuPathDB" id="FungiDB:SAPIO_CDS9305"/>
<sequence length="85" mass="9403">MDEISEAARQISLALRDREVLLNIQLVTSTTCPRIYAVALHRSLPKSRRESLPKPPNLVVSHQRSATTTGQNGWRTASATFATTD</sequence>
<evidence type="ECO:0000313" key="2">
    <source>
        <dbReference type="EMBL" id="KEZ39826.1"/>
    </source>
</evidence>
<dbReference type="HOGENOM" id="CLU_2513915_0_0_1"/>
<proteinExistence type="predicted"/>
<protein>
    <submittedName>
        <fullName evidence="2">Uncharacterized protein</fullName>
    </submittedName>
</protein>
<dbReference type="KEGG" id="sapo:SAPIO_CDS9305"/>
<feature type="region of interest" description="Disordered" evidence="1">
    <location>
        <begin position="45"/>
        <end position="85"/>
    </location>
</feature>
<dbReference type="EMBL" id="JOWA01000140">
    <property type="protein sequence ID" value="KEZ39826.1"/>
    <property type="molecule type" value="Genomic_DNA"/>
</dbReference>
<comment type="caution">
    <text evidence="2">The sequence shown here is derived from an EMBL/GenBank/DDBJ whole genome shotgun (WGS) entry which is preliminary data.</text>
</comment>
<organism evidence="2 3">
    <name type="scientific">Pseudallescheria apiosperma</name>
    <name type="common">Scedosporium apiospermum</name>
    <dbReference type="NCBI Taxonomy" id="563466"/>
    <lineage>
        <taxon>Eukaryota</taxon>
        <taxon>Fungi</taxon>
        <taxon>Dikarya</taxon>
        <taxon>Ascomycota</taxon>
        <taxon>Pezizomycotina</taxon>
        <taxon>Sordariomycetes</taxon>
        <taxon>Hypocreomycetidae</taxon>
        <taxon>Microascales</taxon>
        <taxon>Microascaceae</taxon>
        <taxon>Scedosporium</taxon>
    </lineage>
</organism>